<dbReference type="SUPFAM" id="SSF53822">
    <property type="entry name" value="Periplasmic binding protein-like I"/>
    <property type="match status" value="1"/>
</dbReference>
<dbReference type="PANTHER" id="PTHR46847">
    <property type="entry name" value="D-ALLOSE-BINDING PERIPLASMIC PROTEIN-RELATED"/>
    <property type="match status" value="1"/>
</dbReference>
<dbReference type="CDD" id="cd01536">
    <property type="entry name" value="PBP1_ABC_sugar_binding-like"/>
    <property type="match status" value="1"/>
</dbReference>
<evidence type="ECO:0000259" key="5">
    <source>
        <dbReference type="Pfam" id="PF13407"/>
    </source>
</evidence>
<name>A0ABT2RYL6_9FIRM</name>
<reference evidence="6 7" key="1">
    <citation type="journal article" date="2021" name="ISME Commun">
        <title>Automated analysis of genomic sequences facilitates high-throughput and comprehensive description of bacteria.</title>
        <authorList>
            <person name="Hitch T.C.A."/>
        </authorList>
    </citation>
    <scope>NUCLEOTIDE SEQUENCE [LARGE SCALE GENOMIC DNA]</scope>
    <source>
        <strain evidence="6 7">Sanger_04</strain>
    </source>
</reference>
<dbReference type="InterPro" id="IPR025997">
    <property type="entry name" value="SBP_2_dom"/>
</dbReference>
<comment type="subcellular location">
    <subcellularLocation>
        <location evidence="1">Cell envelope</location>
    </subcellularLocation>
</comment>
<accession>A0ABT2RYL6</accession>
<organism evidence="6 7">
    <name type="scientific">Laedolimicola ammoniilytica</name>
    <dbReference type="NCBI Taxonomy" id="2981771"/>
    <lineage>
        <taxon>Bacteria</taxon>
        <taxon>Bacillati</taxon>
        <taxon>Bacillota</taxon>
        <taxon>Clostridia</taxon>
        <taxon>Lachnospirales</taxon>
        <taxon>Lachnospiraceae</taxon>
        <taxon>Laedolimicola</taxon>
    </lineage>
</organism>
<evidence type="ECO:0000256" key="3">
    <source>
        <dbReference type="ARBA" id="ARBA00022729"/>
    </source>
</evidence>
<evidence type="ECO:0000313" key="7">
    <source>
        <dbReference type="Proteomes" id="UP001652461"/>
    </source>
</evidence>
<dbReference type="Pfam" id="PF13407">
    <property type="entry name" value="Peripla_BP_4"/>
    <property type="match status" value="1"/>
</dbReference>
<dbReference type="PROSITE" id="PS51257">
    <property type="entry name" value="PROKAR_LIPOPROTEIN"/>
    <property type="match status" value="1"/>
</dbReference>
<comment type="caution">
    <text evidence="6">The sequence shown here is derived from an EMBL/GenBank/DDBJ whole genome shotgun (WGS) entry which is preliminary data.</text>
</comment>
<evidence type="ECO:0000256" key="2">
    <source>
        <dbReference type="ARBA" id="ARBA00007639"/>
    </source>
</evidence>
<protein>
    <submittedName>
        <fullName evidence="6">Sugar ABC transporter substrate-binding protein</fullName>
    </submittedName>
</protein>
<dbReference type="InterPro" id="IPR028082">
    <property type="entry name" value="Peripla_BP_I"/>
</dbReference>
<sequence>MKKKGLALLLAATMICGLAACGKSGGETKTDAAADTAQTEDTGNTAAASGDGITVGWIVQDMANESQSYSCRIAEEKAKELGINLTSYDQAGDAQKATDAISTCIAQGVDAIIINPADPQAVVPALMEAKEAGIVVGLFSSDLAAESQQYRDFFCGTNDTMAGEQAAQAIIDAFPDGCNVVEIGGQSGHDAQVKRSDGFKAGLEGSNITVLDSKNCDQWATEDSMAIMEDFIVKYGDKIDAVFCHWDNGATGVINALENANMDGVYIVAVDGCSAGYDHVKDGTQAVCIGQSFTNMVAQSLDCAQKAVAGESFEEINWIPLDTVTSENVDSLPYPEW</sequence>
<proteinExistence type="inferred from homology"/>
<dbReference type="RefSeq" id="WP_158363852.1">
    <property type="nucleotide sequence ID" value="NZ_JAOQKC010000014.1"/>
</dbReference>
<evidence type="ECO:0000313" key="6">
    <source>
        <dbReference type="EMBL" id="MCU6697421.1"/>
    </source>
</evidence>
<keyword evidence="7" id="KW-1185">Reference proteome</keyword>
<feature type="signal peptide" evidence="4">
    <location>
        <begin position="1"/>
        <end position="19"/>
    </location>
</feature>
<dbReference type="Proteomes" id="UP001652461">
    <property type="component" value="Unassembled WGS sequence"/>
</dbReference>
<keyword evidence="3 4" id="KW-0732">Signal</keyword>
<feature type="domain" description="Periplasmic binding protein" evidence="5">
    <location>
        <begin position="58"/>
        <end position="311"/>
    </location>
</feature>
<dbReference type="PANTHER" id="PTHR46847:SF1">
    <property type="entry name" value="D-ALLOSE-BINDING PERIPLASMIC PROTEIN-RELATED"/>
    <property type="match status" value="1"/>
</dbReference>
<dbReference type="EMBL" id="JAOQKC010000014">
    <property type="protein sequence ID" value="MCU6697421.1"/>
    <property type="molecule type" value="Genomic_DNA"/>
</dbReference>
<gene>
    <name evidence="6" type="ORF">OCV63_11035</name>
</gene>
<evidence type="ECO:0000256" key="1">
    <source>
        <dbReference type="ARBA" id="ARBA00004196"/>
    </source>
</evidence>
<feature type="chain" id="PRO_5046663547" evidence="4">
    <location>
        <begin position="20"/>
        <end position="337"/>
    </location>
</feature>
<comment type="similarity">
    <text evidence="2">Belongs to the bacterial solute-binding protein 2 family.</text>
</comment>
<evidence type="ECO:0000256" key="4">
    <source>
        <dbReference type="SAM" id="SignalP"/>
    </source>
</evidence>
<dbReference type="Gene3D" id="3.40.50.2300">
    <property type="match status" value="2"/>
</dbReference>